<feature type="domain" description="CBS" evidence="3">
    <location>
        <begin position="78"/>
        <end position="133"/>
    </location>
</feature>
<dbReference type="InterPro" id="IPR046342">
    <property type="entry name" value="CBS_dom_sf"/>
</dbReference>
<dbReference type="Pfam" id="PF00571">
    <property type="entry name" value="CBS"/>
    <property type="match status" value="2"/>
</dbReference>
<evidence type="ECO:0000313" key="5">
    <source>
        <dbReference type="Proteomes" id="UP000744769"/>
    </source>
</evidence>
<organism evidence="4 5">
    <name type="scientific">Metallococcus carri</name>
    <dbReference type="NCBI Taxonomy" id="1656884"/>
    <lineage>
        <taxon>Bacteria</taxon>
        <taxon>Bacillati</taxon>
        <taxon>Actinomycetota</taxon>
        <taxon>Actinomycetes</taxon>
        <taxon>Micrococcales</taxon>
        <taxon>Dermacoccaceae</taxon>
        <taxon>Metallococcus</taxon>
    </lineage>
</organism>
<keyword evidence="5" id="KW-1185">Reference proteome</keyword>
<dbReference type="PROSITE" id="PS51371">
    <property type="entry name" value="CBS"/>
    <property type="match status" value="2"/>
</dbReference>
<dbReference type="RefSeq" id="WP_166195280.1">
    <property type="nucleotide sequence ID" value="NZ_JAAOIV010000004.1"/>
</dbReference>
<dbReference type="CDD" id="cd04623">
    <property type="entry name" value="CBS_pair_bac_euk"/>
    <property type="match status" value="1"/>
</dbReference>
<evidence type="ECO:0000256" key="1">
    <source>
        <dbReference type="ARBA" id="ARBA00023122"/>
    </source>
</evidence>
<comment type="caution">
    <text evidence="4">The sequence shown here is derived from an EMBL/GenBank/DDBJ whole genome shotgun (WGS) entry which is preliminary data.</text>
</comment>
<accession>A0A967E8S4</accession>
<feature type="domain" description="CBS" evidence="3">
    <location>
        <begin position="8"/>
        <end position="69"/>
    </location>
</feature>
<sequence length="144" mass="15617">MKISDVVRTKGSDVVTIRSDASVGELVALLAQHRIGAVVVVDEQDSGAIAGIVSERDVVRGLGEDARALLDRPVGQLMTTTVHTCAPSDEIHTLAALMTERRVRHVPVVEDGRLQAIVSIGDVVKFRLQELQTERDHLQDYISG</sequence>
<dbReference type="PANTHER" id="PTHR43080:SF2">
    <property type="entry name" value="CBS DOMAIN-CONTAINING PROTEIN"/>
    <property type="match status" value="1"/>
</dbReference>
<dbReference type="Gene3D" id="3.10.580.10">
    <property type="entry name" value="CBS-domain"/>
    <property type="match status" value="1"/>
</dbReference>
<dbReference type="SMART" id="SM00116">
    <property type="entry name" value="CBS"/>
    <property type="match status" value="2"/>
</dbReference>
<gene>
    <name evidence="4" type="ORF">G9U51_07100</name>
</gene>
<evidence type="ECO:0000256" key="2">
    <source>
        <dbReference type="PROSITE-ProRule" id="PRU00703"/>
    </source>
</evidence>
<evidence type="ECO:0000259" key="3">
    <source>
        <dbReference type="PROSITE" id="PS51371"/>
    </source>
</evidence>
<dbReference type="PANTHER" id="PTHR43080">
    <property type="entry name" value="CBS DOMAIN-CONTAINING PROTEIN CBSX3, MITOCHONDRIAL"/>
    <property type="match status" value="1"/>
</dbReference>
<dbReference type="InterPro" id="IPR044725">
    <property type="entry name" value="CBSX3_CBS_dom"/>
</dbReference>
<name>A0A967E8S4_9MICO</name>
<dbReference type="SUPFAM" id="SSF54631">
    <property type="entry name" value="CBS-domain pair"/>
    <property type="match status" value="1"/>
</dbReference>
<dbReference type="InterPro" id="IPR051257">
    <property type="entry name" value="Diverse_CBS-Domain"/>
</dbReference>
<dbReference type="Proteomes" id="UP000744769">
    <property type="component" value="Unassembled WGS sequence"/>
</dbReference>
<evidence type="ECO:0000313" key="4">
    <source>
        <dbReference type="EMBL" id="NHN55547.1"/>
    </source>
</evidence>
<dbReference type="AlphaFoldDB" id="A0A967E8S4"/>
<dbReference type="EMBL" id="JAAOIV010000004">
    <property type="protein sequence ID" value="NHN55547.1"/>
    <property type="molecule type" value="Genomic_DNA"/>
</dbReference>
<keyword evidence="1 2" id="KW-0129">CBS domain</keyword>
<reference evidence="4" key="1">
    <citation type="submission" date="2020-03" db="EMBL/GenBank/DDBJ databases">
        <title>Draft sequencing of Calidifontibacter sp. DB0510.</title>
        <authorList>
            <person name="Kim D.-U."/>
        </authorList>
    </citation>
    <scope>NUCLEOTIDE SEQUENCE</scope>
    <source>
        <strain evidence="4">DB0510</strain>
    </source>
</reference>
<proteinExistence type="predicted"/>
<protein>
    <submittedName>
        <fullName evidence="4">CBS domain-containing protein</fullName>
    </submittedName>
</protein>
<dbReference type="InterPro" id="IPR000644">
    <property type="entry name" value="CBS_dom"/>
</dbReference>